<dbReference type="InterPro" id="IPR025262">
    <property type="entry name" value="QseG"/>
</dbReference>
<reference evidence="3" key="1">
    <citation type="submission" date="2016-10" db="EMBL/GenBank/DDBJ databases">
        <authorList>
            <person name="Varghese N."/>
            <person name="Submissions S."/>
        </authorList>
    </citation>
    <scope>NUCLEOTIDE SEQUENCE [LARGE SCALE GENOMIC DNA]</scope>
    <source>
        <strain evidence="3">N6PO6</strain>
    </source>
</reference>
<dbReference type="EMBL" id="FOVC01000002">
    <property type="protein sequence ID" value="SFN11654.1"/>
    <property type="molecule type" value="Genomic_DNA"/>
</dbReference>
<dbReference type="RefSeq" id="WP_092875960.1">
    <property type="nucleotide sequence ID" value="NZ_FOVC01000002.1"/>
</dbReference>
<organism evidence="2 3">
    <name type="scientific">Izhakiella capsodis</name>
    <dbReference type="NCBI Taxonomy" id="1367852"/>
    <lineage>
        <taxon>Bacteria</taxon>
        <taxon>Pseudomonadati</taxon>
        <taxon>Pseudomonadota</taxon>
        <taxon>Gammaproteobacteria</taxon>
        <taxon>Enterobacterales</taxon>
        <taxon>Erwiniaceae</taxon>
        <taxon>Izhakiella</taxon>
    </lineage>
</organism>
<proteinExistence type="predicted"/>
<evidence type="ECO:0000313" key="3">
    <source>
        <dbReference type="Proteomes" id="UP000242222"/>
    </source>
</evidence>
<dbReference type="Pfam" id="PF13942">
    <property type="entry name" value="Lipoprotein_20"/>
    <property type="match status" value="1"/>
</dbReference>
<dbReference type="STRING" id="1367852.SAMN05216516_102437"/>
<protein>
    <submittedName>
        <fullName evidence="2">YfhG lipoprotein</fullName>
    </submittedName>
</protein>
<accession>A0A1I4WCY8</accession>
<evidence type="ECO:0000256" key="1">
    <source>
        <dbReference type="SAM" id="MobiDB-lite"/>
    </source>
</evidence>
<dbReference type="PROSITE" id="PS51257">
    <property type="entry name" value="PROKAR_LIPOPROTEIN"/>
    <property type="match status" value="1"/>
</dbReference>
<keyword evidence="2" id="KW-0449">Lipoprotein</keyword>
<keyword evidence="3" id="KW-1185">Reference proteome</keyword>
<feature type="region of interest" description="Disordered" evidence="1">
    <location>
        <begin position="207"/>
        <end position="237"/>
    </location>
</feature>
<sequence length="237" mass="26506">MNDHKMATWSQRPRAAILSLLALSACRAQPQGEGIASLPAPAASEINVMNSDNIPCNTVWATNNNHVLNRPRYWLHVLDCAAGLAPADARAEAGNWPQSNWQSAFKQSILIDNGNITPLERRAGIRHLDAFRGDYPLAVRPLIPRWNDRQAAEWQLAEEHSRYTRLLQKSASQLDVLRHQQRVLKQVLAQTQRKVNSLADIERQLSTRRRAAERSDNDHNRDGPDAAIPDNATGGKP</sequence>
<name>A0A1I4WCY8_9GAMM</name>
<gene>
    <name evidence="2" type="ORF">SAMN05216516_102437</name>
</gene>
<dbReference type="Proteomes" id="UP000242222">
    <property type="component" value="Unassembled WGS sequence"/>
</dbReference>
<dbReference type="OrthoDB" id="6485482at2"/>
<feature type="compositionally biased region" description="Basic and acidic residues" evidence="1">
    <location>
        <begin position="207"/>
        <end position="224"/>
    </location>
</feature>
<dbReference type="AlphaFoldDB" id="A0A1I4WCY8"/>
<evidence type="ECO:0000313" key="2">
    <source>
        <dbReference type="EMBL" id="SFN11654.1"/>
    </source>
</evidence>